<dbReference type="PROSITE" id="PS50893">
    <property type="entry name" value="ABC_TRANSPORTER_2"/>
    <property type="match status" value="2"/>
</dbReference>
<dbReference type="InterPro" id="IPR017871">
    <property type="entry name" value="ABC_transporter-like_CS"/>
</dbReference>
<dbReference type="InterPro" id="IPR026082">
    <property type="entry name" value="ABCA"/>
</dbReference>
<dbReference type="Proteomes" id="UP000466442">
    <property type="component" value="Unassembled WGS sequence"/>
</dbReference>
<dbReference type="GO" id="GO:0016020">
    <property type="term" value="C:membrane"/>
    <property type="evidence" value="ECO:0007669"/>
    <property type="project" value="UniProtKB-SubCell"/>
</dbReference>
<dbReference type="Pfam" id="PF00005">
    <property type="entry name" value="ABC_tran"/>
    <property type="match status" value="2"/>
</dbReference>
<dbReference type="InterPro" id="IPR027417">
    <property type="entry name" value="P-loop_NTPase"/>
</dbReference>
<dbReference type="EMBL" id="WIXP02000002">
    <property type="protein sequence ID" value="KAF6215483.1"/>
    <property type="molecule type" value="Genomic_DNA"/>
</dbReference>
<sequence>MKTALRQLRLIIWKNFLSRTRQKIRFAFEIIWPLFLFLLLMWVRTRGLRQNVAECNVGDKVFPSAGAIPFIQNWFCTLNNTCYPSPEEAKNPEIDLSIFRLGQMIKEIQDLYLNKSGQPGVRFSSLFDALSDTTKMATFSQRILSPTYSAGPTPLKSLLVDWKSIPAELTAEKVELNQQEQKALFNSKLSNTTYYFSPFPLLLNDSSPIECKNLPANLSDSDRIINKRLCELSPGETKILQDVLNKHWNSSLDKGLANEFIRLNLDQRISFTDLLEANRAYKNLTNSSESLSKVNEAFGPDGATTLMMLASDPSTIEQFFNILNKYLCGKTMSINDTLLPEAKLRIEEFKEKYRLKQTTHYMYDNRTTKMCNSYFQSMDNNPLSRVFWRSYKHLILGRILYTPVTPMTDRIMKKLNESYFQLHLLRKVAENIGNLTGIPASSFVRSTADNLNTSRNFLNSSAASTIFTDQNSTDAILTNLRRGEEMLRSVLEARDAMNSDDNQSLWDCLEYNRVQGVDPSDAEEAAADLMQFNRLWALVVFDSEMENDNSERERNNSERTEFNDSKFNTSNARVKRTRNSIQPLQFKRELSKDISGAKNSTSFSNKSQRAFGNETSANPRTVFRIRMSSEFVDNTESIRDRLERPGGRFRPLVDLKYFTYGFAYLQDLIENSIISDQSGVSLNDLPGTLFQQYPFPCYIEDQFIKSISRMFPLFMVLAWIFTCSMIVKSIVYEKELRLKQTMQVMGLRNNVFWIGWYIDSILPMLLTIFILTIVLTSGKVLIFSDPSVIFVFLLLYSHCTIFLSFLISVFFDRANIAAACAGIIFFMLFLPYPFMVRWIMYFDPWLKSVVSILSNVALGLGAAYIAEYEEQGVGIQWYNVHKSTLYDDDFNLFYIMLIMVADCFIYILLTWYIEGVHPGQFGIPLPWYFPFTKSYWLGRHHTPSNSKELSNHSMTSQSNGSVPNVQQSNVGNFEPYPTTLNPGVQIINLSKVYRNGKVAVKNLSMNFYEDQITSFLGHNGAGKTTTISILTGLYPPTSGTAFICGYDIRTEISMVRKSLGMCPQYNVLFDRLTVLEHLQFYGFLRGSNKEQVSQEFEQMLIDLDLPDKRKAFPSDLSGGMQRKLSIALAFIGGSKVVILDEPTSGVDPYSRRSIWELLLKYKKGRTVILTTHYMDEADLLGDRIGIISNGAMKCSGSSLFLKNKYGSGFTLTVELKPDTPDITSTAGDNSLDDDAHQGEVSNYDDLPITKAVRKFVPDAVVESKFGNEITFILPTKDAKKLERLCSRLDDDISRLNAVSYGVSDTSLEEIFLRITDDDTPEEDKKPKSFVLDFLRNSLRKKHGKDISEHIEEKVVRLKGANVTYSQVPIRVSSEQTEKKPTNKYLRQYLALHAKRYHHTKRDFKALFSELVLPPVLVAVALAVLSLAPRLLERPPLQISPFIYGNNLTFFAKNDASTAKLGANMSDYRQSIYGEFGLGTACLFWNDSSPCEETAIFSENPNYETATCSCGTGSQICPDVLDEPPPTHYKIVSGDNVYSMDNLDTSKWITSTVKKYNLENLGGFEFGANLTNSNEALMTLKRLSEAGILDPEIAKILPDKIRERNQNIKVWYNNKAWAASVANLNAIHNNMLRVHVIKNGTKPPPWQQYGIVAINHPMPFTAKQLEVERIQQSGFSLLQAISVIFALSFVTASFLLYLIEERISNSKHLQLVSGVNRLVYWTQAYSWDMGAYTVSALLCIFIFLLFDSPAYTSRESFAAFVLLFFLYGWSCIPMMYPASFVFNVPSSAFVAMGCGNMFIGIITTITTSVLQSFPDEELRYIAKILSEVFLVFPHFCLGDGMIKLSVHYFSKVSLSALDVTIEADVFEWNFLGKNMFCMFFLGILFFLLTLAIEYNLFRTIQHKFMKENADIDFGVGDEEDVSLERKRVYNNPNDLLVVNDLTKKYRRKATPSVNKVCIGVKRGECFGLLGLNGAGKTTTFKMLTGAVKPTSGDAKVGGYSINGSTINDVRALLGYCPQFDALDPLMTPYEHLVFYARIRNIPSDILQTRVDHLIRRMALGRYRNRLAGNLSGGNKRKLSTGIALLGNPPLVFLDEPTTGMDPKARRFLWSCISDVVKEGGCVILTSHSMEECQALCTRLTIMVNGQFTCLGSSQHLKNKYGKGYLLIIRCAENSKEEVKEFMSERLSSSKITEEHFTQLRYEVPQSRLSNVLQELETAKSKKIVVDYSVTQTTLEEVFLRFAREQADPNDRKQKTNMGLFDCCMGAGHKNGKHVSPKQAE</sequence>
<dbReference type="InterPro" id="IPR056264">
    <property type="entry name" value="R2_ABCA1-4-like"/>
</dbReference>
<feature type="transmembrane region" description="Helical" evidence="11">
    <location>
        <begin position="845"/>
        <end position="866"/>
    </location>
</feature>
<dbReference type="GO" id="GO:0005524">
    <property type="term" value="F:ATP binding"/>
    <property type="evidence" value="ECO:0007669"/>
    <property type="project" value="UniProtKB-KW"/>
</dbReference>
<feature type="domain" description="ABC transporter" evidence="12">
    <location>
        <begin position="984"/>
        <end position="1214"/>
    </location>
</feature>
<evidence type="ECO:0000256" key="10">
    <source>
        <dbReference type="SAM" id="MobiDB-lite"/>
    </source>
</evidence>
<dbReference type="Pfam" id="PF23321">
    <property type="entry name" value="R1_ABCA1"/>
    <property type="match status" value="1"/>
</dbReference>
<dbReference type="FunFam" id="3.40.50.300:FF:000298">
    <property type="entry name" value="ATP-binding cassette sub-family A member 12"/>
    <property type="match status" value="1"/>
</dbReference>
<dbReference type="CDD" id="cd03263">
    <property type="entry name" value="ABC_subfamily_A"/>
    <property type="match status" value="2"/>
</dbReference>
<keyword evidence="7" id="KW-0067">ATP-binding</keyword>
<dbReference type="GO" id="GO:0005319">
    <property type="term" value="F:lipid transporter activity"/>
    <property type="evidence" value="ECO:0007669"/>
    <property type="project" value="TreeGrafter"/>
</dbReference>
<feature type="transmembrane region" description="Helical" evidence="11">
    <location>
        <begin position="818"/>
        <end position="839"/>
    </location>
</feature>
<feature type="transmembrane region" description="Helical" evidence="11">
    <location>
        <begin position="1877"/>
        <end position="1896"/>
    </location>
</feature>
<gene>
    <name evidence="13" type="ORF">GE061_010237</name>
</gene>
<protein>
    <recommendedName>
        <fullName evidence="12">ABC transporter domain-containing protein</fullName>
    </recommendedName>
</protein>
<dbReference type="Pfam" id="PF12698">
    <property type="entry name" value="ABC2_membrane_3"/>
    <property type="match status" value="2"/>
</dbReference>
<evidence type="ECO:0000256" key="7">
    <source>
        <dbReference type="ARBA" id="ARBA00022840"/>
    </source>
</evidence>
<feature type="domain" description="ABC transporter" evidence="12">
    <location>
        <begin position="1935"/>
        <end position="2168"/>
    </location>
</feature>
<keyword evidence="8 11" id="KW-1133">Transmembrane helix</keyword>
<keyword evidence="14" id="KW-1185">Reference proteome</keyword>
<dbReference type="GO" id="GO:0140359">
    <property type="term" value="F:ABC-type transporter activity"/>
    <property type="evidence" value="ECO:0007669"/>
    <property type="project" value="InterPro"/>
</dbReference>
<dbReference type="SUPFAM" id="SSF52540">
    <property type="entry name" value="P-loop containing nucleoside triphosphate hydrolases"/>
    <property type="match status" value="2"/>
</dbReference>
<evidence type="ECO:0000256" key="1">
    <source>
        <dbReference type="ARBA" id="ARBA00004141"/>
    </source>
</evidence>
<dbReference type="InterPro" id="IPR003593">
    <property type="entry name" value="AAA+_ATPase"/>
</dbReference>
<evidence type="ECO:0000256" key="6">
    <source>
        <dbReference type="ARBA" id="ARBA00022741"/>
    </source>
</evidence>
<dbReference type="InterPro" id="IPR003439">
    <property type="entry name" value="ABC_transporter-like_ATP-bd"/>
</dbReference>
<evidence type="ECO:0000256" key="5">
    <source>
        <dbReference type="ARBA" id="ARBA00022737"/>
    </source>
</evidence>
<evidence type="ECO:0000256" key="8">
    <source>
        <dbReference type="ARBA" id="ARBA00022989"/>
    </source>
</evidence>
<dbReference type="Gene3D" id="3.40.50.300">
    <property type="entry name" value="P-loop containing nucleotide triphosphate hydrolases"/>
    <property type="match status" value="2"/>
</dbReference>
<proteinExistence type="inferred from homology"/>
<dbReference type="GO" id="GO:0016887">
    <property type="term" value="F:ATP hydrolysis activity"/>
    <property type="evidence" value="ECO:0007669"/>
    <property type="project" value="InterPro"/>
</dbReference>
<feature type="region of interest" description="Disordered" evidence="10">
    <location>
        <begin position="546"/>
        <end position="574"/>
    </location>
</feature>
<keyword evidence="6" id="KW-0547">Nucleotide-binding</keyword>
<feature type="transmembrane region" description="Helical" evidence="11">
    <location>
        <begin position="1728"/>
        <end position="1745"/>
    </location>
</feature>
<feature type="transmembrane region" description="Helical" evidence="11">
    <location>
        <begin position="1787"/>
        <end position="1809"/>
    </location>
</feature>
<feature type="transmembrane region" description="Helical" evidence="11">
    <location>
        <begin position="1676"/>
        <end position="1698"/>
    </location>
</feature>
<dbReference type="PANTHER" id="PTHR19229">
    <property type="entry name" value="ATP-BINDING CASSETTE TRANSPORTER SUBFAMILY A ABCA"/>
    <property type="match status" value="1"/>
</dbReference>
<feature type="transmembrane region" description="Helical" evidence="11">
    <location>
        <begin position="710"/>
        <end position="731"/>
    </location>
</feature>
<keyword evidence="9 11" id="KW-0472">Membrane</keyword>
<dbReference type="PANTHER" id="PTHR19229:SF36">
    <property type="entry name" value="ATP-BINDING CASSETTE SUB-FAMILY A MEMBER 2"/>
    <property type="match status" value="1"/>
</dbReference>
<dbReference type="PROSITE" id="PS00211">
    <property type="entry name" value="ABC_TRANSPORTER_1"/>
    <property type="match status" value="1"/>
</dbReference>
<comment type="subcellular location">
    <subcellularLocation>
        <location evidence="1">Membrane</location>
        <topology evidence="1">Multi-pass membrane protein</topology>
    </subcellularLocation>
</comment>
<dbReference type="FunFam" id="3.40.50.300:FF:000327">
    <property type="entry name" value="ATP-binding cassette sub-family A member 3"/>
    <property type="match status" value="1"/>
</dbReference>
<reference evidence="13" key="1">
    <citation type="journal article" date="2021" name="Mol. Ecol. Resour.">
        <title>Apolygus lucorum genome provides insights into omnivorousness and mesophyll feeding.</title>
        <authorList>
            <person name="Liu Y."/>
            <person name="Liu H."/>
            <person name="Wang H."/>
            <person name="Huang T."/>
            <person name="Liu B."/>
            <person name="Yang B."/>
            <person name="Yin L."/>
            <person name="Li B."/>
            <person name="Zhang Y."/>
            <person name="Zhang S."/>
            <person name="Jiang F."/>
            <person name="Zhang X."/>
            <person name="Ren Y."/>
            <person name="Wang B."/>
            <person name="Wang S."/>
            <person name="Lu Y."/>
            <person name="Wu K."/>
            <person name="Fan W."/>
            <person name="Wang G."/>
        </authorList>
    </citation>
    <scope>NUCLEOTIDE SEQUENCE</scope>
    <source>
        <strain evidence="13">12Hb</strain>
    </source>
</reference>
<keyword evidence="3" id="KW-0813">Transport</keyword>
<keyword evidence="4 11" id="KW-0812">Transmembrane</keyword>
<evidence type="ECO:0000313" key="14">
    <source>
        <dbReference type="Proteomes" id="UP000466442"/>
    </source>
</evidence>
<keyword evidence="5" id="KW-0677">Repeat</keyword>
<evidence type="ECO:0000256" key="9">
    <source>
        <dbReference type="ARBA" id="ARBA00023136"/>
    </source>
</evidence>
<dbReference type="SMART" id="SM00382">
    <property type="entry name" value="AAA"/>
    <property type="match status" value="2"/>
</dbReference>
<feature type="transmembrane region" description="Helical" evidence="11">
    <location>
        <begin position="1757"/>
        <end position="1775"/>
    </location>
</feature>
<feature type="transmembrane region" description="Helical" evidence="11">
    <location>
        <begin position="24"/>
        <end position="43"/>
    </location>
</feature>
<name>A0A6A4K0N2_APOLU</name>
<evidence type="ECO:0000256" key="2">
    <source>
        <dbReference type="ARBA" id="ARBA00008869"/>
    </source>
</evidence>
<feature type="transmembrane region" description="Helical" evidence="11">
    <location>
        <begin position="892"/>
        <end position="913"/>
    </location>
</feature>
<accession>A0A6A4K0N2</accession>
<evidence type="ECO:0000256" key="11">
    <source>
        <dbReference type="SAM" id="Phobius"/>
    </source>
</evidence>
<comment type="similarity">
    <text evidence="2">Belongs to the ABC transporter superfamily. ABCA family.</text>
</comment>
<evidence type="ECO:0000256" key="3">
    <source>
        <dbReference type="ARBA" id="ARBA00022448"/>
    </source>
</evidence>
<evidence type="ECO:0000256" key="4">
    <source>
        <dbReference type="ARBA" id="ARBA00022692"/>
    </source>
</evidence>
<feature type="transmembrane region" description="Helical" evidence="11">
    <location>
        <begin position="787"/>
        <end position="811"/>
    </location>
</feature>
<evidence type="ECO:0000259" key="12">
    <source>
        <dbReference type="PROSITE" id="PS50893"/>
    </source>
</evidence>
<evidence type="ECO:0000313" key="13">
    <source>
        <dbReference type="EMBL" id="KAF6215483.1"/>
    </source>
</evidence>
<dbReference type="InterPro" id="IPR013525">
    <property type="entry name" value="ABC2_TM"/>
</dbReference>
<feature type="compositionally biased region" description="Basic and acidic residues" evidence="10">
    <location>
        <begin position="549"/>
        <end position="564"/>
    </location>
</feature>
<feature type="transmembrane region" description="Helical" evidence="11">
    <location>
        <begin position="751"/>
        <end position="775"/>
    </location>
</feature>
<dbReference type="OrthoDB" id="6512918at2759"/>
<organism evidence="13 14">
    <name type="scientific">Apolygus lucorum</name>
    <name type="common">Small green plant bug</name>
    <name type="synonym">Lygocoris lucorum</name>
    <dbReference type="NCBI Taxonomy" id="248454"/>
    <lineage>
        <taxon>Eukaryota</taxon>
        <taxon>Metazoa</taxon>
        <taxon>Ecdysozoa</taxon>
        <taxon>Arthropoda</taxon>
        <taxon>Hexapoda</taxon>
        <taxon>Insecta</taxon>
        <taxon>Pterygota</taxon>
        <taxon>Neoptera</taxon>
        <taxon>Paraneoptera</taxon>
        <taxon>Hemiptera</taxon>
        <taxon>Heteroptera</taxon>
        <taxon>Panheteroptera</taxon>
        <taxon>Cimicomorpha</taxon>
        <taxon>Miridae</taxon>
        <taxon>Mirini</taxon>
        <taxon>Apolygus</taxon>
    </lineage>
</organism>
<comment type="caution">
    <text evidence="13">The sequence shown here is derived from an EMBL/GenBank/DDBJ whole genome shotgun (WGS) entry which is preliminary data.</text>
</comment>